<evidence type="ECO:0000256" key="4">
    <source>
        <dbReference type="ARBA" id="ARBA00023180"/>
    </source>
</evidence>
<evidence type="ECO:0000313" key="8">
    <source>
        <dbReference type="Ensembl" id="ENSNMLP00000000871.1"/>
    </source>
</evidence>
<evidence type="ECO:0000313" key="9">
    <source>
        <dbReference type="Proteomes" id="UP000694523"/>
    </source>
</evidence>
<keyword evidence="2" id="KW-0964">Secreted</keyword>
<evidence type="ECO:0000259" key="7">
    <source>
        <dbReference type="Pfam" id="PF25106"/>
    </source>
</evidence>
<proteinExistence type="predicted"/>
<dbReference type="GO" id="GO:0005576">
    <property type="term" value="C:extracellular region"/>
    <property type="evidence" value="ECO:0007669"/>
    <property type="project" value="UniProtKB-SubCell"/>
</dbReference>
<feature type="domain" description="Hemicentin/VWA7 galactose-binding" evidence="5">
    <location>
        <begin position="126"/>
        <end position="224"/>
    </location>
</feature>
<dbReference type="PANTHER" id="PTHR14905">
    <property type="entry name" value="NG37"/>
    <property type="match status" value="1"/>
</dbReference>
<dbReference type="Ensembl" id="ENSNMLT00000001028.1">
    <property type="protein sequence ID" value="ENSNMLP00000000871.1"/>
    <property type="gene ID" value="ENSNMLG00000000719.1"/>
</dbReference>
<feature type="domain" description="Hemicentin-1-like von Willebrand factor A" evidence="7">
    <location>
        <begin position="1"/>
        <end position="107"/>
    </location>
</feature>
<organism evidence="8 9">
    <name type="scientific">Neogobius melanostomus</name>
    <name type="common">round goby</name>
    <dbReference type="NCBI Taxonomy" id="47308"/>
    <lineage>
        <taxon>Eukaryota</taxon>
        <taxon>Metazoa</taxon>
        <taxon>Chordata</taxon>
        <taxon>Craniata</taxon>
        <taxon>Vertebrata</taxon>
        <taxon>Euteleostomi</taxon>
        <taxon>Actinopterygii</taxon>
        <taxon>Neopterygii</taxon>
        <taxon>Teleostei</taxon>
        <taxon>Neoteleostei</taxon>
        <taxon>Acanthomorphata</taxon>
        <taxon>Gobiaria</taxon>
        <taxon>Gobiiformes</taxon>
        <taxon>Gobioidei</taxon>
        <taxon>Gobiidae</taxon>
        <taxon>Benthophilinae</taxon>
        <taxon>Neogobiini</taxon>
        <taxon>Neogobius</taxon>
    </lineage>
</organism>
<sequence>MKTEISKLRAVGGPFNPDYPEMCYSGIQLALTTAPAYSNIYVFTDATAKDGHLKDTLVALIRSTKSTVNFFKTVRSRRRRRSTGGGTFNDYKDLALASGGQAIQVSKNQLPQATAIILDTSTSALVTVLQQARNPGKPDSFSFDVDASLKNITIYITGSALSFTLKNPNGITQSHSQTNGALAAISTVGNLWRTTLNADRASGPWQISITSNNAYTVKVTGQSTIAFIYDFVEKFEGPHPGYAVLTGRPQAGQPATLMLPVMGRKGPDSLKVKEVSLISVTSSGSVVADTTSMGDGSILVTVSSVPEGEFVILLKGTDTVSNTDFQRQSTTQMSVSKVNIQATVSSSLEPGKLFTLPFSVLTNGDGGDYTINARNDRDFKMDYPKSLTLKPGKYSNDILTITPPPETLSGTDVTLTLEASRGADSNYVVLRLSVLEKITDFFPPVCEIINIVDACPHVSQCKDYVWEVSANITDGNGTGIESVSLNQGNGTLTKVIDSDPAQYRYNASCCAQVFEMVAVDKIGNVGKCFHSIVRSASAPAPKLSVLLILSLLFSVFIIRPN</sequence>
<accession>A0A8C6S4X4</accession>
<protein>
    <submittedName>
        <fullName evidence="8">Uncharacterized protein</fullName>
    </submittedName>
</protein>
<dbReference type="Pfam" id="PF23619">
    <property type="entry name" value="Ig_VWA7"/>
    <property type="match status" value="1"/>
</dbReference>
<keyword evidence="9" id="KW-1185">Reference proteome</keyword>
<dbReference type="InterPro" id="IPR057615">
    <property type="entry name" value="Ig_VWA7"/>
</dbReference>
<dbReference type="Pfam" id="PF23560">
    <property type="entry name" value="GBD_Hemicentin"/>
    <property type="match status" value="1"/>
</dbReference>
<dbReference type="AlphaFoldDB" id="A0A8C6S4X4"/>
<comment type="subcellular location">
    <subcellularLocation>
        <location evidence="1">Secreted</location>
    </subcellularLocation>
</comment>
<name>A0A8C6S4X4_9GOBI</name>
<reference evidence="8" key="1">
    <citation type="submission" date="2025-08" db="UniProtKB">
        <authorList>
            <consortium name="Ensembl"/>
        </authorList>
    </citation>
    <scope>IDENTIFICATION</scope>
</reference>
<feature type="domain" description="VWA7 Ig-like" evidence="6">
    <location>
        <begin position="338"/>
        <end position="435"/>
    </location>
</feature>
<evidence type="ECO:0000259" key="5">
    <source>
        <dbReference type="Pfam" id="PF23560"/>
    </source>
</evidence>
<keyword evidence="3" id="KW-0732">Signal</keyword>
<evidence type="ECO:0000256" key="1">
    <source>
        <dbReference type="ARBA" id="ARBA00004613"/>
    </source>
</evidence>
<dbReference type="InterPro" id="IPR052577">
    <property type="entry name" value="VWA7"/>
</dbReference>
<dbReference type="Pfam" id="PF25106">
    <property type="entry name" value="VWA_4"/>
    <property type="match status" value="1"/>
</dbReference>
<evidence type="ECO:0000256" key="2">
    <source>
        <dbReference type="ARBA" id="ARBA00022525"/>
    </source>
</evidence>
<evidence type="ECO:0000259" key="6">
    <source>
        <dbReference type="Pfam" id="PF23619"/>
    </source>
</evidence>
<evidence type="ECO:0000256" key="3">
    <source>
        <dbReference type="ARBA" id="ARBA00022729"/>
    </source>
</evidence>
<keyword evidence="4" id="KW-0325">Glycoprotein</keyword>
<reference evidence="8" key="2">
    <citation type="submission" date="2025-09" db="UniProtKB">
        <authorList>
            <consortium name="Ensembl"/>
        </authorList>
    </citation>
    <scope>IDENTIFICATION</scope>
</reference>
<dbReference type="Proteomes" id="UP000694523">
    <property type="component" value="Unplaced"/>
</dbReference>
<dbReference type="PANTHER" id="PTHR14905:SF22">
    <property type="entry name" value="VON WILLEBRAND FACTOR A DOMAIN-CONTAINING PROTEIN 7-LIKE"/>
    <property type="match status" value="1"/>
</dbReference>
<dbReference type="InterPro" id="IPR056475">
    <property type="entry name" value="GBD_Hemicentin/VWA7"/>
</dbReference>
<dbReference type="InterPro" id="IPR056861">
    <property type="entry name" value="HMCN1-like_VWA"/>
</dbReference>